<dbReference type="InterPro" id="IPR018391">
    <property type="entry name" value="PQQ_b-propeller_rpt"/>
</dbReference>
<dbReference type="PANTHER" id="PTHR34512:SF30">
    <property type="entry name" value="OUTER MEMBRANE PROTEIN ASSEMBLY FACTOR BAMB"/>
    <property type="match status" value="1"/>
</dbReference>
<dbReference type="InterPro" id="IPR002372">
    <property type="entry name" value="PQQ_rpt_dom"/>
</dbReference>
<evidence type="ECO:0000259" key="3">
    <source>
        <dbReference type="Pfam" id="PF13360"/>
    </source>
</evidence>
<feature type="domain" description="Pyrrolo-quinoline quinone repeat" evidence="3">
    <location>
        <begin position="161"/>
        <end position="313"/>
    </location>
</feature>
<gene>
    <name evidence="4" type="primary">yxaL</name>
    <name evidence="4" type="ORF">DSM112329_00585</name>
</gene>
<evidence type="ECO:0000256" key="1">
    <source>
        <dbReference type="SAM" id="MobiDB-lite"/>
    </source>
</evidence>
<proteinExistence type="predicted"/>
<dbReference type="KEGG" id="parq:DSM112329_00585"/>
<dbReference type="PANTHER" id="PTHR34512">
    <property type="entry name" value="CELL SURFACE PROTEIN"/>
    <property type="match status" value="1"/>
</dbReference>
<dbReference type="Gene3D" id="2.40.10.480">
    <property type="match status" value="2"/>
</dbReference>
<feature type="chain" id="PRO_5043582530" description="Pyrrolo-quinoline quinone repeat domain-containing protein" evidence="2">
    <location>
        <begin position="24"/>
        <end position="423"/>
    </location>
</feature>
<keyword evidence="2" id="KW-0732">Signal</keyword>
<feature type="region of interest" description="Disordered" evidence="1">
    <location>
        <begin position="33"/>
        <end position="81"/>
    </location>
</feature>
<accession>A0AAU7AQ51</accession>
<dbReference type="PROSITE" id="PS51257">
    <property type="entry name" value="PROKAR_LIPOPROTEIN"/>
    <property type="match status" value="1"/>
</dbReference>
<dbReference type="Gene3D" id="2.130.10.10">
    <property type="entry name" value="YVTN repeat-like/Quinoprotein amine dehydrogenase"/>
    <property type="match status" value="1"/>
</dbReference>
<organism evidence="4">
    <name type="scientific">Paraconexibacter sp. AEG42_29</name>
    <dbReference type="NCBI Taxonomy" id="2997339"/>
    <lineage>
        <taxon>Bacteria</taxon>
        <taxon>Bacillati</taxon>
        <taxon>Actinomycetota</taxon>
        <taxon>Thermoleophilia</taxon>
        <taxon>Solirubrobacterales</taxon>
        <taxon>Paraconexibacteraceae</taxon>
        <taxon>Paraconexibacter</taxon>
    </lineage>
</organism>
<dbReference type="InterPro" id="IPR015943">
    <property type="entry name" value="WD40/YVTN_repeat-like_dom_sf"/>
</dbReference>
<dbReference type="Pfam" id="PF13360">
    <property type="entry name" value="PQQ_2"/>
    <property type="match status" value="1"/>
</dbReference>
<dbReference type="AlphaFoldDB" id="A0AAU7AQ51"/>
<sequence length="423" mass="43619">MVRALSACGATVLVMAAAITGCGAEMDARRGPVSMPAPGPVTPVAARSPPPSEPPPASYAPWPAAGHDARHSGSAPVVGPQRGRVKWRRRLEGPVVPGPIVGRDGTVFAASGGGVLHALDPASGQDRWRFDGGGAYGSDLSTSPLLLPDGRLLLWPGPGDSLYAIDARTGQALWRIAFGGMVLSPALGPDGTVYVADMAGGLRALRPTAGGAHERWRIGIGGTGYASPAVDRRGGVTTVYVAADESLVAVRDERSRGRVSWRRATGALIEVSASVAVSGTVTIGSNDKRQHAFTPSGRKLWEAPLASLTYSSSASAVDGSVLVGDHRGAVSRLAGADGHVLARYVGIPQTPRQRSVGVWTAPATDARGNVYFGTRVGHIYGFAYSGRRLFDVKTGATVDSNPALGPDGTLYVGSEDGYLYAIG</sequence>
<protein>
    <recommendedName>
        <fullName evidence="3">Pyrrolo-quinoline quinone repeat domain-containing protein</fullName>
    </recommendedName>
</protein>
<name>A0AAU7AQ51_9ACTN</name>
<feature type="compositionally biased region" description="Pro residues" evidence="1">
    <location>
        <begin position="48"/>
        <end position="58"/>
    </location>
</feature>
<reference evidence="4" key="1">
    <citation type="submission" date="2022-12" db="EMBL/GenBank/DDBJ databases">
        <title>Paraconexibacter alkalitolerans sp. nov. and Baekduia alba sp. nov., isolated from soil and emended description of the genera Paraconexibacter (Chun et al., 2020) and Baekduia (An et al., 2020).</title>
        <authorList>
            <person name="Vieira S."/>
            <person name="Huber K.J."/>
            <person name="Geppert A."/>
            <person name="Wolf J."/>
            <person name="Neumann-Schaal M."/>
            <person name="Muesken M."/>
            <person name="Overmann J."/>
        </authorList>
    </citation>
    <scope>NUCLEOTIDE SEQUENCE</scope>
    <source>
        <strain evidence="4">AEG42_29</strain>
    </source>
</reference>
<dbReference type="SMART" id="SM00564">
    <property type="entry name" value="PQQ"/>
    <property type="match status" value="4"/>
</dbReference>
<evidence type="ECO:0000313" key="4">
    <source>
        <dbReference type="EMBL" id="XAY03765.1"/>
    </source>
</evidence>
<dbReference type="InterPro" id="IPR011047">
    <property type="entry name" value="Quinoprotein_ADH-like_sf"/>
</dbReference>
<evidence type="ECO:0000256" key="2">
    <source>
        <dbReference type="SAM" id="SignalP"/>
    </source>
</evidence>
<dbReference type="SUPFAM" id="SSF50998">
    <property type="entry name" value="Quinoprotein alcohol dehydrogenase-like"/>
    <property type="match status" value="2"/>
</dbReference>
<feature type="signal peptide" evidence="2">
    <location>
        <begin position="1"/>
        <end position="23"/>
    </location>
</feature>
<dbReference type="EMBL" id="CP114014">
    <property type="protein sequence ID" value="XAY03765.1"/>
    <property type="molecule type" value="Genomic_DNA"/>
</dbReference>